<dbReference type="EC" id="3.5.4.4" evidence="4"/>
<dbReference type="NCBIfam" id="TIGR01430">
    <property type="entry name" value="aden_deam"/>
    <property type="match status" value="1"/>
</dbReference>
<evidence type="ECO:0000256" key="7">
    <source>
        <dbReference type="ARBA" id="ARBA00022801"/>
    </source>
</evidence>
<dbReference type="Gene3D" id="3.10.20.230">
    <property type="entry name" value="Doublecortin domain"/>
    <property type="match status" value="2"/>
</dbReference>
<evidence type="ECO:0000313" key="12">
    <source>
        <dbReference type="Proteomes" id="UP001249851"/>
    </source>
</evidence>
<comment type="subcellular location">
    <subcellularLocation>
        <location evidence="2">Cell membrane</location>
        <topology evidence="2">Peripheral membrane protein</topology>
        <orientation evidence="2">Extracellular side</orientation>
    </subcellularLocation>
</comment>
<keyword evidence="7" id="KW-0378">Hydrolase</keyword>
<dbReference type="GO" id="GO:0060169">
    <property type="term" value="P:negative regulation of adenosine receptor signaling pathway"/>
    <property type="evidence" value="ECO:0007669"/>
    <property type="project" value="TreeGrafter"/>
</dbReference>
<keyword evidence="12" id="KW-1185">Reference proteome</keyword>
<dbReference type="InterPro" id="IPR006650">
    <property type="entry name" value="A/AMP_deam_AS"/>
</dbReference>
<evidence type="ECO:0000256" key="9">
    <source>
        <dbReference type="SAM" id="MobiDB-lite"/>
    </source>
</evidence>
<dbReference type="InterPro" id="IPR001365">
    <property type="entry name" value="A_deaminase_dom"/>
</dbReference>
<feature type="compositionally biased region" description="Basic and acidic residues" evidence="9">
    <location>
        <begin position="742"/>
        <end position="768"/>
    </location>
</feature>
<dbReference type="AlphaFoldDB" id="A0AAD9V4B3"/>
<dbReference type="InterPro" id="IPR036572">
    <property type="entry name" value="Doublecortin_dom_sf"/>
</dbReference>
<dbReference type="PROSITE" id="PS00485">
    <property type="entry name" value="A_DEAMINASE"/>
    <property type="match status" value="1"/>
</dbReference>
<feature type="region of interest" description="Disordered" evidence="9">
    <location>
        <begin position="577"/>
        <end position="609"/>
    </location>
</feature>
<feature type="compositionally biased region" description="Basic and acidic residues" evidence="9">
    <location>
        <begin position="781"/>
        <end position="793"/>
    </location>
</feature>
<organism evidence="11 12">
    <name type="scientific">Acropora cervicornis</name>
    <name type="common">Staghorn coral</name>
    <dbReference type="NCBI Taxonomy" id="6130"/>
    <lineage>
        <taxon>Eukaryota</taxon>
        <taxon>Metazoa</taxon>
        <taxon>Cnidaria</taxon>
        <taxon>Anthozoa</taxon>
        <taxon>Hexacorallia</taxon>
        <taxon>Scleractinia</taxon>
        <taxon>Astrocoeniina</taxon>
        <taxon>Acroporidae</taxon>
        <taxon>Acropora</taxon>
    </lineage>
</organism>
<feature type="region of interest" description="Disordered" evidence="9">
    <location>
        <begin position="668"/>
        <end position="823"/>
    </location>
</feature>
<dbReference type="PROSITE" id="PS50309">
    <property type="entry name" value="DC"/>
    <property type="match status" value="1"/>
</dbReference>
<dbReference type="Proteomes" id="UP001249851">
    <property type="component" value="Unassembled WGS sequence"/>
</dbReference>
<dbReference type="GO" id="GO:0035556">
    <property type="term" value="P:intracellular signal transduction"/>
    <property type="evidence" value="ECO:0007669"/>
    <property type="project" value="InterPro"/>
</dbReference>
<comment type="cofactor">
    <cofactor evidence="1">
        <name>Zn(2+)</name>
        <dbReference type="ChEBI" id="CHEBI:29105"/>
    </cofactor>
</comment>
<name>A0AAD9V4B3_ACRCE</name>
<dbReference type="SUPFAM" id="SSF89837">
    <property type="entry name" value="Doublecortin (DC)"/>
    <property type="match status" value="2"/>
</dbReference>
<reference evidence="11" key="1">
    <citation type="journal article" date="2023" name="G3 (Bethesda)">
        <title>Whole genome assembly and annotation of the endangered Caribbean coral Acropora cervicornis.</title>
        <authorList>
            <person name="Selwyn J.D."/>
            <person name="Vollmer S.V."/>
        </authorList>
    </citation>
    <scope>NUCLEOTIDE SEQUENCE</scope>
    <source>
        <strain evidence="11">K2</strain>
    </source>
</reference>
<dbReference type="Pfam" id="PF03607">
    <property type="entry name" value="DCX"/>
    <property type="match status" value="2"/>
</dbReference>
<dbReference type="GO" id="GO:0004000">
    <property type="term" value="F:adenosine deaminase activity"/>
    <property type="evidence" value="ECO:0007669"/>
    <property type="project" value="UniProtKB-ARBA"/>
</dbReference>
<dbReference type="InterPro" id="IPR006330">
    <property type="entry name" value="Ado/ade_deaminase"/>
</dbReference>
<dbReference type="FunFam" id="3.20.20.140:FF:000057">
    <property type="entry name" value="Adenosine deaminase"/>
    <property type="match status" value="1"/>
</dbReference>
<accession>A0AAD9V4B3</accession>
<dbReference type="GO" id="GO:0009897">
    <property type="term" value="C:external side of plasma membrane"/>
    <property type="evidence" value="ECO:0007669"/>
    <property type="project" value="TreeGrafter"/>
</dbReference>
<dbReference type="InterPro" id="IPR003533">
    <property type="entry name" value="Doublecortin_dom"/>
</dbReference>
<dbReference type="GO" id="GO:0046103">
    <property type="term" value="P:inosine biosynthetic process"/>
    <property type="evidence" value="ECO:0007669"/>
    <property type="project" value="TreeGrafter"/>
</dbReference>
<protein>
    <recommendedName>
        <fullName evidence="5">Adenosine deaminase</fullName>
        <ecNumber evidence="4">3.5.4.4</ecNumber>
    </recommendedName>
</protein>
<evidence type="ECO:0000256" key="6">
    <source>
        <dbReference type="ARBA" id="ARBA00022723"/>
    </source>
</evidence>
<dbReference type="GO" id="GO:0009168">
    <property type="term" value="P:purine ribonucleoside monophosphate biosynthetic process"/>
    <property type="evidence" value="ECO:0007669"/>
    <property type="project" value="InterPro"/>
</dbReference>
<feature type="compositionally biased region" description="Basic and acidic residues" evidence="9">
    <location>
        <begin position="814"/>
        <end position="823"/>
    </location>
</feature>
<evidence type="ECO:0000256" key="5">
    <source>
        <dbReference type="ARBA" id="ARBA00018099"/>
    </source>
</evidence>
<evidence type="ECO:0000256" key="2">
    <source>
        <dbReference type="ARBA" id="ARBA00004296"/>
    </source>
</evidence>
<evidence type="ECO:0000256" key="8">
    <source>
        <dbReference type="ARBA" id="ARBA00022833"/>
    </source>
</evidence>
<feature type="compositionally biased region" description="Basic and acidic residues" evidence="9">
    <location>
        <begin position="668"/>
        <end position="693"/>
    </location>
</feature>
<dbReference type="GO" id="GO:0043103">
    <property type="term" value="P:hypoxanthine salvage"/>
    <property type="evidence" value="ECO:0007669"/>
    <property type="project" value="TreeGrafter"/>
</dbReference>
<keyword evidence="8" id="KW-0862">Zinc</keyword>
<reference evidence="11" key="2">
    <citation type="journal article" date="2023" name="Science">
        <title>Genomic signatures of disease resistance in endangered staghorn corals.</title>
        <authorList>
            <person name="Vollmer S.V."/>
            <person name="Selwyn J.D."/>
            <person name="Despard B.A."/>
            <person name="Roesel C.L."/>
        </authorList>
    </citation>
    <scope>NUCLEOTIDE SEQUENCE</scope>
    <source>
        <strain evidence="11">K2</strain>
    </source>
</reference>
<evidence type="ECO:0000259" key="10">
    <source>
        <dbReference type="PROSITE" id="PS50309"/>
    </source>
</evidence>
<dbReference type="SMART" id="SM00537">
    <property type="entry name" value="DCX"/>
    <property type="match status" value="1"/>
</dbReference>
<dbReference type="PANTHER" id="PTHR11409:SF43">
    <property type="entry name" value="ADENOSINE DEAMINASE"/>
    <property type="match status" value="1"/>
</dbReference>
<feature type="compositionally biased region" description="Acidic residues" evidence="9">
    <location>
        <begin position="770"/>
        <end position="780"/>
    </location>
</feature>
<dbReference type="GO" id="GO:0006154">
    <property type="term" value="P:adenosine catabolic process"/>
    <property type="evidence" value="ECO:0007669"/>
    <property type="project" value="TreeGrafter"/>
</dbReference>
<evidence type="ECO:0000313" key="11">
    <source>
        <dbReference type="EMBL" id="KAK2560240.1"/>
    </source>
</evidence>
<evidence type="ECO:0000256" key="3">
    <source>
        <dbReference type="ARBA" id="ARBA00006676"/>
    </source>
</evidence>
<dbReference type="Pfam" id="PF00962">
    <property type="entry name" value="A_deaminase"/>
    <property type="match status" value="1"/>
</dbReference>
<dbReference type="GO" id="GO:0046872">
    <property type="term" value="F:metal ion binding"/>
    <property type="evidence" value="ECO:0007669"/>
    <property type="project" value="UniProtKB-KW"/>
</dbReference>
<keyword evidence="6" id="KW-0479">Metal-binding</keyword>
<evidence type="ECO:0000256" key="4">
    <source>
        <dbReference type="ARBA" id="ARBA00012784"/>
    </source>
</evidence>
<evidence type="ECO:0000256" key="1">
    <source>
        <dbReference type="ARBA" id="ARBA00001947"/>
    </source>
</evidence>
<dbReference type="PANTHER" id="PTHR11409">
    <property type="entry name" value="ADENOSINE DEAMINASE"/>
    <property type="match status" value="1"/>
</dbReference>
<dbReference type="InterPro" id="IPR032466">
    <property type="entry name" value="Metal_Hydrolase"/>
</dbReference>
<feature type="domain" description="Doublecortin" evidence="10">
    <location>
        <begin position="383"/>
        <end position="462"/>
    </location>
</feature>
<comment type="similarity">
    <text evidence="3">Belongs to the metallo-dependent hydrolases superfamily. Adenosine and AMP deaminases family.</text>
</comment>
<dbReference type="SUPFAM" id="SSF51556">
    <property type="entry name" value="Metallo-dependent hydrolases"/>
    <property type="match status" value="1"/>
</dbReference>
<dbReference type="GO" id="GO:0005829">
    <property type="term" value="C:cytosol"/>
    <property type="evidence" value="ECO:0007669"/>
    <property type="project" value="TreeGrafter"/>
</dbReference>
<dbReference type="EMBL" id="JARQWQ010000037">
    <property type="protein sequence ID" value="KAK2560240.1"/>
    <property type="molecule type" value="Genomic_DNA"/>
</dbReference>
<feature type="compositionally biased region" description="Basic and acidic residues" evidence="9">
    <location>
        <begin position="600"/>
        <end position="609"/>
    </location>
</feature>
<sequence>MDYKVLGSQFEMKYQLKVELHVHLDGAVRIQTIIDLAKKKQVPLPSFEEECLRHHVSVSLGKQLSLTRFLGCFNVFYPVLINDVAAIERIAHEFCEDEALSGVLYFEVRYCPHLLCTTESVGEDNRVSPRDVVQAVIRGLKRGERDFGVKARSILCCMRDKPGWSLEILSLCQEFSKDGVVGMDLAGDDSCEKILDMNGHVQAFKEAKRLNIHRTVHAGETAPASSVKEALDILHAERIGHGYHVVQDEELYKRVVNEKIHLEVCPTSSILTGAVKACFQKHPLRRFAEDGVNFSLNSDDPLVCQTRLDLEHRVVLNEIGLSSAEITRATFNAARASFLSEDDKQELINELKIVHGTIEMKFTFGDSKKFAIVHIFEAIKKELDARVMEISDCYVRKRVVVNRREMPNFECFLDEAGSRFRMPAREIRTPGGRHRIRNLDDLQRDCSYVVVGREPFKKIEYEGKEIKPPRFGTVKLPEVLEAVNDKVSHLSKYGAVYDLATTDGRHRISEPSQLEDNGLYVAIGRERLFDRSIPYDDLGVVTQLTPRRNLAKRSPEKKSLLTDDSLASEIAPAAVMASRDVHGSGTPESQISVEPVQQSERLESSRDEGLIPDRIEAPLMSFADSLGQNFGEEKQTEDTSLTENIQDVLGDRGVPLGQLIDDKLDNAEADGRSSRGHQSRNEEDQNESYEGRRASQGRLSRNEEDQNKTYEGGRASQGRSSRNEEDQNETYEVKPSVYQASGEDREDAREIQDDKGTNEDKPIDHVAAEEVAEEEIDENSAENRMDEDRISNKEEEEQPNFEIKQPNSELAPPKGRETSEPDQ</sequence>
<dbReference type="Gene3D" id="3.20.20.140">
    <property type="entry name" value="Metal-dependent hydrolases"/>
    <property type="match status" value="1"/>
</dbReference>
<comment type="caution">
    <text evidence="11">The sequence shown here is derived from an EMBL/GenBank/DDBJ whole genome shotgun (WGS) entry which is preliminary data.</text>
</comment>
<proteinExistence type="inferred from homology"/>
<gene>
    <name evidence="11" type="ORF">P5673_017225</name>
</gene>
<feature type="compositionally biased region" description="Polar residues" evidence="9">
    <location>
        <begin position="586"/>
        <end position="599"/>
    </location>
</feature>